<dbReference type="Proteomes" id="UP000483820">
    <property type="component" value="Chromosome I"/>
</dbReference>
<dbReference type="AlphaFoldDB" id="A0A6A5HXX5"/>
<sequence>MIVFTKIKKLFGKSRKFEYWDQLPAKIQVLCIQKMDFKTRTFLQSTCRSERDRENQIFSVEKVADSILVKFSEFSAPKTYSILVLPYIFSAVVVENFNFNFFDWKDGKRFPKVEKLIKKQQRPLRIQKFQTCGLNRFNIFFLRHCWNQIECIELNTQFWEISAGLTEAVKLEAFTTAKMMRFSALNVMQGSFLFEKLIELDIAVGQQFKIANCLAGSRYFNPFPIDLRDRKWRSRVVARHKYTLLRIRTDNPDRHIFMATDPFESGFAYCTVIPAALKTNQLKDYLYWA</sequence>
<evidence type="ECO:0000313" key="1">
    <source>
        <dbReference type="EMBL" id="KAF1771437.1"/>
    </source>
</evidence>
<comment type="caution">
    <text evidence="1">The sequence shown here is derived from an EMBL/GenBank/DDBJ whole genome shotgun (WGS) entry which is preliminary data.</text>
</comment>
<dbReference type="RefSeq" id="XP_053592571.1">
    <property type="nucleotide sequence ID" value="XM_053723926.1"/>
</dbReference>
<dbReference type="InterPro" id="IPR042317">
    <property type="entry name" value="She-1-like"/>
</dbReference>
<dbReference type="KEGG" id="crq:GCK72_003263"/>
<dbReference type="CTD" id="9828195"/>
<dbReference type="PANTHER" id="PTHR31006">
    <property type="entry name" value="F-BOX DOMAIN-CONTAINING PROTEIN-RELATED-RELATED"/>
    <property type="match status" value="1"/>
</dbReference>
<evidence type="ECO:0000313" key="2">
    <source>
        <dbReference type="Proteomes" id="UP000483820"/>
    </source>
</evidence>
<protein>
    <recommendedName>
        <fullName evidence="3">DUF38 domain-containing protein</fullName>
    </recommendedName>
</protein>
<dbReference type="EMBL" id="WUAV01000001">
    <property type="protein sequence ID" value="KAF1771437.1"/>
    <property type="molecule type" value="Genomic_DNA"/>
</dbReference>
<name>A0A6A5HXX5_CAERE</name>
<proteinExistence type="predicted"/>
<dbReference type="GeneID" id="9828195"/>
<organism evidence="1 2">
    <name type="scientific">Caenorhabditis remanei</name>
    <name type="common">Caenorhabditis vulgaris</name>
    <dbReference type="NCBI Taxonomy" id="31234"/>
    <lineage>
        <taxon>Eukaryota</taxon>
        <taxon>Metazoa</taxon>
        <taxon>Ecdysozoa</taxon>
        <taxon>Nematoda</taxon>
        <taxon>Chromadorea</taxon>
        <taxon>Rhabditida</taxon>
        <taxon>Rhabditina</taxon>
        <taxon>Rhabditomorpha</taxon>
        <taxon>Rhabditoidea</taxon>
        <taxon>Rhabditidae</taxon>
        <taxon>Peloderinae</taxon>
        <taxon>Caenorhabditis</taxon>
    </lineage>
</organism>
<reference evidence="1 2" key="1">
    <citation type="submission" date="2019-12" db="EMBL/GenBank/DDBJ databases">
        <title>Chromosome-level assembly of the Caenorhabditis remanei genome.</title>
        <authorList>
            <person name="Teterina A.A."/>
            <person name="Willis J.H."/>
            <person name="Phillips P.C."/>
        </authorList>
    </citation>
    <scope>NUCLEOTIDE SEQUENCE [LARGE SCALE GENOMIC DNA]</scope>
    <source>
        <strain evidence="1 2">PX506</strain>
        <tissue evidence="1">Whole organism</tissue>
    </source>
</reference>
<accession>A0A6A5HXX5</accession>
<dbReference type="PANTHER" id="PTHR31006:SF3">
    <property type="entry name" value="F-BOX DOMAIN-CONTAINING PROTEIN-RELATED"/>
    <property type="match status" value="1"/>
</dbReference>
<gene>
    <name evidence="1" type="ORF">GCK72_003263</name>
</gene>
<evidence type="ECO:0008006" key="3">
    <source>
        <dbReference type="Google" id="ProtNLM"/>
    </source>
</evidence>